<reference evidence="2" key="1">
    <citation type="submission" date="2013-07" db="EMBL/GenBank/DDBJ databases">
        <title>Sub-species coevolution in mutualistic symbiosis.</title>
        <authorList>
            <person name="Murfin K."/>
            <person name="Klassen J."/>
            <person name="Lee M."/>
            <person name="Forst S."/>
            <person name="Stock P."/>
            <person name="Goodrich-Blair H."/>
        </authorList>
    </citation>
    <scope>NUCLEOTIDE SEQUENCE [LARGE SCALE GENOMIC DNA]</scope>
    <source>
        <strain evidence="2">Oregonense</strain>
    </source>
</reference>
<dbReference type="AlphaFoldDB" id="A0A077P5Y6"/>
<feature type="transmembrane region" description="Helical" evidence="1">
    <location>
        <begin position="12"/>
        <end position="35"/>
    </location>
</feature>
<dbReference type="EMBL" id="CBSX010000146">
    <property type="protein sequence ID" value="CDH06500.1"/>
    <property type="molecule type" value="Genomic_DNA"/>
</dbReference>
<gene>
    <name evidence="2" type="ORF">XBO1_230003</name>
</gene>
<feature type="transmembrane region" description="Helical" evidence="1">
    <location>
        <begin position="41"/>
        <end position="61"/>
    </location>
</feature>
<comment type="caution">
    <text evidence="2">The sequence shown here is derived from an EMBL/GenBank/DDBJ whole genome shotgun (WGS) entry which is preliminary data.</text>
</comment>
<dbReference type="Proteomes" id="UP000028483">
    <property type="component" value="Unassembled WGS sequence"/>
</dbReference>
<protein>
    <submittedName>
        <fullName evidence="2">Uncharacterized protein</fullName>
    </submittedName>
</protein>
<keyword evidence="1" id="KW-1133">Transmembrane helix</keyword>
<name>A0A077P5Y6_XENBV</name>
<sequence>MKLTGKIPEIFRFYSFLRAAHSLPLAALVIANQLAHPQLNFTDLCPLALVLLLEAVCLVTVGDQH</sequence>
<evidence type="ECO:0000256" key="1">
    <source>
        <dbReference type="SAM" id="Phobius"/>
    </source>
</evidence>
<keyword evidence="1" id="KW-0812">Transmembrane</keyword>
<accession>A0A077P5Y6</accession>
<keyword evidence="1" id="KW-0472">Membrane</keyword>
<organism evidence="2 3">
    <name type="scientific">Xenorhabdus bovienii str. oregonense</name>
    <dbReference type="NCBI Taxonomy" id="1398202"/>
    <lineage>
        <taxon>Bacteria</taxon>
        <taxon>Pseudomonadati</taxon>
        <taxon>Pseudomonadota</taxon>
        <taxon>Gammaproteobacteria</taxon>
        <taxon>Enterobacterales</taxon>
        <taxon>Morganellaceae</taxon>
        <taxon>Xenorhabdus</taxon>
    </lineage>
</organism>
<evidence type="ECO:0000313" key="3">
    <source>
        <dbReference type="Proteomes" id="UP000028483"/>
    </source>
</evidence>
<dbReference type="HOGENOM" id="CLU_2848847_0_0_6"/>
<proteinExistence type="predicted"/>
<evidence type="ECO:0000313" key="2">
    <source>
        <dbReference type="EMBL" id="CDH06500.1"/>
    </source>
</evidence>